<dbReference type="Pfam" id="PF14388">
    <property type="entry name" value="DUF4419"/>
    <property type="match status" value="1"/>
</dbReference>
<reference evidence="1" key="1">
    <citation type="submission" date="2020-06" db="EMBL/GenBank/DDBJ databases">
        <authorList>
            <consortium name="Plant Systems Biology data submission"/>
        </authorList>
    </citation>
    <scope>NUCLEOTIDE SEQUENCE</scope>
    <source>
        <strain evidence="1">D6</strain>
    </source>
</reference>
<evidence type="ECO:0000313" key="2">
    <source>
        <dbReference type="Proteomes" id="UP001153069"/>
    </source>
</evidence>
<dbReference type="AlphaFoldDB" id="A0A9N8EES5"/>
<evidence type="ECO:0000313" key="1">
    <source>
        <dbReference type="EMBL" id="CAB9517951.1"/>
    </source>
</evidence>
<dbReference type="EMBL" id="CAICTM010000893">
    <property type="protein sequence ID" value="CAB9517951.1"/>
    <property type="molecule type" value="Genomic_DNA"/>
</dbReference>
<comment type="caution">
    <text evidence="1">The sequence shown here is derived from an EMBL/GenBank/DDBJ whole genome shotgun (WGS) entry which is preliminary data.</text>
</comment>
<organism evidence="1 2">
    <name type="scientific">Seminavis robusta</name>
    <dbReference type="NCBI Taxonomy" id="568900"/>
    <lineage>
        <taxon>Eukaryota</taxon>
        <taxon>Sar</taxon>
        <taxon>Stramenopiles</taxon>
        <taxon>Ochrophyta</taxon>
        <taxon>Bacillariophyta</taxon>
        <taxon>Bacillariophyceae</taxon>
        <taxon>Bacillariophycidae</taxon>
        <taxon>Naviculales</taxon>
        <taxon>Naviculaceae</taxon>
        <taxon>Seminavis</taxon>
    </lineage>
</organism>
<proteinExistence type="predicted"/>
<dbReference type="Proteomes" id="UP001153069">
    <property type="component" value="Unassembled WGS sequence"/>
</dbReference>
<gene>
    <name evidence="1" type="ORF">SEMRO_895_G217160.1</name>
</gene>
<protein>
    <submittedName>
        <fullName evidence="1">Uncharacterized protein</fullName>
    </submittedName>
</protein>
<dbReference type="PANTHER" id="PTHR31252">
    <property type="entry name" value="DUF4419 DOMAIN-CONTAINING PROTEIN"/>
    <property type="match status" value="1"/>
</dbReference>
<name>A0A9N8EES5_9STRA</name>
<dbReference type="PANTHER" id="PTHR31252:SF11">
    <property type="entry name" value="DUF4419 DOMAIN-CONTAINING PROTEIN"/>
    <property type="match status" value="1"/>
</dbReference>
<dbReference type="InterPro" id="IPR025533">
    <property type="entry name" value="DUF4419"/>
</dbReference>
<keyword evidence="2" id="KW-1185">Reference proteome</keyword>
<dbReference type="OrthoDB" id="9978173at2759"/>
<sequence length="511" mass="56048">MYRAFKIAASDLQGKERIPQGVTYNLGGGSRPTSSIRGVQRGADHFGTFDVTPKHDTITKGDGVSFNVETVPKALKDHLQKPPVSRQALIESLQASLAESYTVNRNDGLPIYPGGPGSTTASDVKMEALSNTGEGGDKKLVHAGSNGLVMAMVTAFAQHLPLELSPDSIWIAISYAFAKHVDKNAEALRKNFVQHEGKKRLLVETDPSFAMSKGGDPDTGASAKEWENQIFPAFSRQIKDHIGKKTHEAIAASFTTTTASAKACHEITLMSAMKNYFSYGMRTCCGIPEITLLGTVDDWVQLRARAEHLGSLMTPEFSEYWMPLLLPVLDEFVESYKGNVNHGFWQSMVKLRYTGGGSGSHTFISGWMQILFPYLGSGRLTKSLKPWHEMYFYGPELGSFPPLASSAPVDWEYHGATFDLEFFAGVIGFAQDNSNGALSPVLGWYVAHAPPKSPSLQLKEAKKELNDLMLGHKEEASAEQVDEKAPWYQRVSFLKDKILKLESTAANQCIS</sequence>
<accession>A0A9N8EES5</accession>